<dbReference type="FunFam" id="3.40.630.40:FF:000005">
    <property type="entry name" value="N-acetylmuramoyl-L-alanine amidase (AmiA)"/>
    <property type="match status" value="1"/>
</dbReference>
<dbReference type="Gene3D" id="3.40.630.40">
    <property type="entry name" value="Zn-dependent exopeptidases"/>
    <property type="match status" value="1"/>
</dbReference>
<dbReference type="InterPro" id="IPR002508">
    <property type="entry name" value="MurNAc-LAA_cat"/>
</dbReference>
<organism evidence="4">
    <name type="scientific">Leptotrichia rugosa</name>
    <dbReference type="NCBI Taxonomy" id="3239302"/>
    <lineage>
        <taxon>Bacteria</taxon>
        <taxon>Fusobacteriati</taxon>
        <taxon>Fusobacteriota</taxon>
        <taxon>Fusobacteriia</taxon>
        <taxon>Fusobacteriales</taxon>
        <taxon>Leptotrichiaceae</taxon>
        <taxon>Leptotrichia</taxon>
    </lineage>
</organism>
<accession>A0AB39VF94</accession>
<evidence type="ECO:0000256" key="2">
    <source>
        <dbReference type="SAM" id="MobiDB-lite"/>
    </source>
</evidence>
<dbReference type="InterPro" id="IPR050695">
    <property type="entry name" value="N-acetylmuramoyl_amidase_3"/>
</dbReference>
<evidence type="ECO:0000259" key="3">
    <source>
        <dbReference type="SMART" id="SM00646"/>
    </source>
</evidence>
<evidence type="ECO:0000256" key="1">
    <source>
        <dbReference type="ARBA" id="ARBA00022801"/>
    </source>
</evidence>
<dbReference type="PANTHER" id="PTHR30404:SF0">
    <property type="entry name" value="N-ACETYLMURAMOYL-L-ALANINE AMIDASE AMIC"/>
    <property type="match status" value="1"/>
</dbReference>
<dbReference type="AlphaFoldDB" id="A0AB39VF94"/>
<dbReference type="PANTHER" id="PTHR30404">
    <property type="entry name" value="N-ACETYLMURAMOYL-L-ALANINE AMIDASE"/>
    <property type="match status" value="1"/>
</dbReference>
<feature type="compositionally biased region" description="Low complexity" evidence="2">
    <location>
        <begin position="125"/>
        <end position="144"/>
    </location>
</feature>
<dbReference type="SMART" id="SM00646">
    <property type="entry name" value="Ami_3"/>
    <property type="match status" value="1"/>
</dbReference>
<dbReference type="RefSeq" id="WP_369710990.1">
    <property type="nucleotide sequence ID" value="NZ_CP165644.1"/>
</dbReference>
<dbReference type="Pfam" id="PF01520">
    <property type="entry name" value="Amidase_3"/>
    <property type="match status" value="1"/>
</dbReference>
<evidence type="ECO:0000313" key="4">
    <source>
        <dbReference type="EMBL" id="XDU66694.1"/>
    </source>
</evidence>
<feature type="domain" description="MurNAc-LAA" evidence="3">
    <location>
        <begin position="240"/>
        <end position="389"/>
    </location>
</feature>
<dbReference type="KEGG" id="lrug:AB8B22_09945"/>
<dbReference type="GO" id="GO:0030288">
    <property type="term" value="C:outer membrane-bounded periplasmic space"/>
    <property type="evidence" value="ECO:0007669"/>
    <property type="project" value="TreeGrafter"/>
</dbReference>
<sequence>MKKILIFLLFLVGSVIFAENLESINYRNGTFKGIFKENKKMMPGTTVTKVGNDNVLILSFLNTKAAKIPQSTSVNDQYISKIQVYENDSSTSLMFYLKPSAKYQIVTRNKEIEVTFNSGDANSMTQTTVTTRPNTSTTSTSISSRPQASGYSRPNNNTNTYTPPQQKPTGPRYSTSGNKKYTIVVDPGHGGHDSGARGNGYNEKDIALQVATRLANNLRRDYNVIMTRDSDFFVPLDTRAKIGNDANADFFISIHLNSGSSSSANGTEVFYFSKKDEGSYAARVAQIENRVDSSYGDTPFSDLVVKDIFYRTNQKKSQAIATTVLDNLINTIGLRRRGVFGANFAVLRGSNSPSILVELGFMNNYGDLSQYLTPEGQERAAQAIANGIRQYFR</sequence>
<reference evidence="4" key="1">
    <citation type="submission" date="2024-07" db="EMBL/GenBank/DDBJ databases">
        <authorList>
            <person name="Li X.-J."/>
            <person name="Wang X."/>
        </authorList>
    </citation>
    <scope>NUCLEOTIDE SEQUENCE</scope>
    <source>
        <strain evidence="4">HSP-334</strain>
    </source>
</reference>
<dbReference type="CDD" id="cd02696">
    <property type="entry name" value="MurNAc-LAA"/>
    <property type="match status" value="1"/>
</dbReference>
<gene>
    <name evidence="4" type="ORF">AB8B22_09945</name>
</gene>
<name>A0AB39VF94_9FUSO</name>
<feature type="region of interest" description="Disordered" evidence="2">
    <location>
        <begin position="121"/>
        <end position="179"/>
    </location>
</feature>
<dbReference type="GO" id="GO:0008745">
    <property type="term" value="F:N-acetylmuramoyl-L-alanine amidase activity"/>
    <property type="evidence" value="ECO:0007669"/>
    <property type="project" value="InterPro"/>
</dbReference>
<dbReference type="SUPFAM" id="SSF53187">
    <property type="entry name" value="Zn-dependent exopeptidases"/>
    <property type="match status" value="1"/>
</dbReference>
<protein>
    <submittedName>
        <fullName evidence="4">N-acetylmuramoyl-L-alanine amidase</fullName>
    </submittedName>
</protein>
<feature type="compositionally biased region" description="Low complexity" evidence="2">
    <location>
        <begin position="154"/>
        <end position="169"/>
    </location>
</feature>
<proteinExistence type="predicted"/>
<keyword evidence="1" id="KW-0378">Hydrolase</keyword>
<dbReference type="GO" id="GO:0009253">
    <property type="term" value="P:peptidoglycan catabolic process"/>
    <property type="evidence" value="ECO:0007669"/>
    <property type="project" value="InterPro"/>
</dbReference>
<dbReference type="EMBL" id="CP165644">
    <property type="protein sequence ID" value="XDU66694.1"/>
    <property type="molecule type" value="Genomic_DNA"/>
</dbReference>